<proteinExistence type="predicted"/>
<reference evidence="1 2" key="1">
    <citation type="journal article" date="2003" name="Int. J. Food Microbiol.">
        <title>Isolation and characterization of a Lactobacillus plantarum bacteriophage, phiJL-1, from a cucumber fermentation.</title>
        <authorList>
            <person name="Lu Z."/>
            <person name="Breidt F."/>
            <person name="Fleming H.P."/>
            <person name="Altermann E."/>
            <person name="Klaenhammer T.R."/>
        </authorList>
    </citation>
    <scope>NUCLEOTIDE SEQUENCE [LARGE SCALE GENOMIC DNA]</scope>
</reference>
<keyword evidence="2" id="KW-1185">Reference proteome</keyword>
<dbReference type="RefSeq" id="YP_223892.1">
    <property type="nucleotide sequence ID" value="NC_006936.1"/>
</dbReference>
<evidence type="ECO:0000313" key="2">
    <source>
        <dbReference type="Proteomes" id="UP000000990"/>
    </source>
</evidence>
<reference evidence="1 2" key="2">
    <citation type="journal article" date="2005" name="Gene">
        <title>Sequence analysis of the Lactobacillus plantarum bacteriophage PhiJL-1.</title>
        <authorList>
            <person name="Lu Z."/>
            <person name="Altermann E."/>
            <person name="Breidt F."/>
            <person name="Predki P."/>
            <person name="Fleming H.P."/>
            <person name="Klaenhammer T.R."/>
        </authorList>
    </citation>
    <scope>NUCLEOTIDE SEQUENCE</scope>
</reference>
<dbReference type="KEGG" id="vg:5075530"/>
<accession>Q597V2</accession>
<evidence type="ECO:0000313" key="1">
    <source>
        <dbReference type="EMBL" id="AAP74519.1"/>
    </source>
</evidence>
<name>Q597V2_9CAUD</name>
<dbReference type="GeneID" id="5075530"/>
<organism evidence="1 2">
    <name type="scientific">Lactobacillus phage phiJL-1</name>
    <dbReference type="NCBI Taxonomy" id="2892345"/>
    <lineage>
        <taxon>Viruses</taxon>
        <taxon>Duplodnaviria</taxon>
        <taxon>Heunggongvirae</taxon>
        <taxon>Uroviricota</taxon>
        <taxon>Caudoviricetes</taxon>
        <taxon>Coetzeevirus</taxon>
        <taxon>Coetzeevirus JL1</taxon>
    </lineage>
</organism>
<dbReference type="Proteomes" id="UP000000990">
    <property type="component" value="Segment"/>
</dbReference>
<protein>
    <submittedName>
        <fullName evidence="1">Uncharacterized protein</fullName>
    </submittedName>
</protein>
<dbReference type="EMBL" id="AY236756">
    <property type="protein sequence ID" value="AAP74519.1"/>
    <property type="molecule type" value="Genomic_DNA"/>
</dbReference>
<sequence length="94" mass="10537">MRYNDRVTLVYLTGPVDELTGEVSKRTVDDVPSTIIPITDVQELATYGLLKTTAYEVHLKNIVDTPNRVLIDGVEQSIVTSYRQRKVTVLICGK</sequence>